<gene>
    <name evidence="3" type="ORF">BDV98DRAFT_503977</name>
</gene>
<name>A0A5C3QP69_9AGAR</name>
<feature type="compositionally biased region" description="Low complexity" evidence="1">
    <location>
        <begin position="9"/>
        <end position="19"/>
    </location>
</feature>
<organism evidence="3 4">
    <name type="scientific">Pterulicium gracile</name>
    <dbReference type="NCBI Taxonomy" id="1884261"/>
    <lineage>
        <taxon>Eukaryota</taxon>
        <taxon>Fungi</taxon>
        <taxon>Dikarya</taxon>
        <taxon>Basidiomycota</taxon>
        <taxon>Agaricomycotina</taxon>
        <taxon>Agaricomycetes</taxon>
        <taxon>Agaricomycetidae</taxon>
        <taxon>Agaricales</taxon>
        <taxon>Pleurotineae</taxon>
        <taxon>Pterulaceae</taxon>
        <taxon>Pterulicium</taxon>
    </lineage>
</organism>
<dbReference type="AlphaFoldDB" id="A0A5C3QP69"/>
<dbReference type="STRING" id="1884261.A0A5C3QP69"/>
<feature type="region of interest" description="Disordered" evidence="1">
    <location>
        <begin position="1"/>
        <end position="135"/>
    </location>
</feature>
<dbReference type="PANTHER" id="PTHR47219:SF9">
    <property type="entry name" value="GTPASE ACTIVATING PROTEIN AND CENTROSOME-ASSOCIATED, ISOFORM B"/>
    <property type="match status" value="1"/>
</dbReference>
<dbReference type="Pfam" id="PF00566">
    <property type="entry name" value="RabGAP-TBC"/>
    <property type="match status" value="1"/>
</dbReference>
<dbReference type="SUPFAM" id="SSF47923">
    <property type="entry name" value="Ypt/Rab-GAP domain of gyp1p"/>
    <property type="match status" value="2"/>
</dbReference>
<feature type="region of interest" description="Disordered" evidence="1">
    <location>
        <begin position="251"/>
        <end position="278"/>
    </location>
</feature>
<dbReference type="GO" id="GO:0031267">
    <property type="term" value="F:small GTPase binding"/>
    <property type="evidence" value="ECO:0007669"/>
    <property type="project" value="TreeGrafter"/>
</dbReference>
<dbReference type="FunFam" id="1.10.8.270:FF:000023">
    <property type="entry name" value="TBC domain-containing protein C1778.09"/>
    <property type="match status" value="1"/>
</dbReference>
<dbReference type="InterPro" id="IPR035969">
    <property type="entry name" value="Rab-GAP_TBC_sf"/>
</dbReference>
<keyword evidence="4" id="KW-1185">Reference proteome</keyword>
<sequence length="603" mass="65763">MSARNSLHASSSTATTTTTNFTGLGLDHQDLQGSSETELDVHRAASRTPPSRSSSKSRSRKAVPQFAYDTPPETNRDLPSIPPPSPLPSTALLTPPQPSSTQLPSTPTPGPSSSLQPKATPKTPQSNSISPLLSSALSTPASLTSLVPSQGEEQDAFHVRHTYAVLDTIGVRGDGYEEGVERTRARIGASRRSQLDAEAALGSGDEEKRKELGEEERKMLAGLDRYGFYSLPTHDRLVLLPSAPFLKRLSPSKPGPPLSPTSLSSLPPTPPITAKETSRIAKWTRMLIPRGRDEGGNADGWRVKGGKERKLWGRVYKGVPDRWRSAAWEMLVEGYAVAPAPGSLSVGGKDGGKDGLEREFRDALDRPSTYDVQIDLDVPRTISGHVMFKTRYGAGQRALFQVLHSFSQRCEVCGYVQGMGPIAATLLCYLSPSATYTALVRLHSAYSLHSIFAPGFPGLLEAIYVQEKLIETYMPAVYESFKNNMVGGTAYATKWYITLFANSVPFQMQLRVWDAFLVDGPDVLVVVAVGIVWAYRDHITSPNASFETILSLLSSFFVPEDEDAVINWIGKVLADKGIRDSMRGWRTSWGEMVRTGKDKDALL</sequence>
<evidence type="ECO:0000313" key="4">
    <source>
        <dbReference type="Proteomes" id="UP000305067"/>
    </source>
</evidence>
<proteinExistence type="predicted"/>
<feature type="region of interest" description="Disordered" evidence="1">
    <location>
        <begin position="189"/>
        <end position="213"/>
    </location>
</feature>
<reference evidence="3 4" key="1">
    <citation type="journal article" date="2019" name="Nat. Ecol. Evol.">
        <title>Megaphylogeny resolves global patterns of mushroom evolution.</title>
        <authorList>
            <person name="Varga T."/>
            <person name="Krizsan K."/>
            <person name="Foldi C."/>
            <person name="Dima B."/>
            <person name="Sanchez-Garcia M."/>
            <person name="Sanchez-Ramirez S."/>
            <person name="Szollosi G.J."/>
            <person name="Szarkandi J.G."/>
            <person name="Papp V."/>
            <person name="Albert L."/>
            <person name="Andreopoulos W."/>
            <person name="Angelini C."/>
            <person name="Antonin V."/>
            <person name="Barry K.W."/>
            <person name="Bougher N.L."/>
            <person name="Buchanan P."/>
            <person name="Buyck B."/>
            <person name="Bense V."/>
            <person name="Catcheside P."/>
            <person name="Chovatia M."/>
            <person name="Cooper J."/>
            <person name="Damon W."/>
            <person name="Desjardin D."/>
            <person name="Finy P."/>
            <person name="Geml J."/>
            <person name="Haridas S."/>
            <person name="Hughes K."/>
            <person name="Justo A."/>
            <person name="Karasinski D."/>
            <person name="Kautmanova I."/>
            <person name="Kiss B."/>
            <person name="Kocsube S."/>
            <person name="Kotiranta H."/>
            <person name="LaButti K.M."/>
            <person name="Lechner B.E."/>
            <person name="Liimatainen K."/>
            <person name="Lipzen A."/>
            <person name="Lukacs Z."/>
            <person name="Mihaltcheva S."/>
            <person name="Morgado L.N."/>
            <person name="Niskanen T."/>
            <person name="Noordeloos M.E."/>
            <person name="Ohm R.A."/>
            <person name="Ortiz-Santana B."/>
            <person name="Ovrebo C."/>
            <person name="Racz N."/>
            <person name="Riley R."/>
            <person name="Savchenko A."/>
            <person name="Shiryaev A."/>
            <person name="Soop K."/>
            <person name="Spirin V."/>
            <person name="Szebenyi C."/>
            <person name="Tomsovsky M."/>
            <person name="Tulloss R.E."/>
            <person name="Uehling J."/>
            <person name="Grigoriev I.V."/>
            <person name="Vagvolgyi C."/>
            <person name="Papp T."/>
            <person name="Martin F.M."/>
            <person name="Miettinen O."/>
            <person name="Hibbett D.S."/>
            <person name="Nagy L.G."/>
        </authorList>
    </citation>
    <scope>NUCLEOTIDE SEQUENCE [LARGE SCALE GENOMIC DNA]</scope>
    <source>
        <strain evidence="3 4">CBS 309.79</strain>
    </source>
</reference>
<feature type="domain" description="Rab-GAP TBC" evidence="2">
    <location>
        <begin position="318"/>
        <end position="520"/>
    </location>
</feature>
<evidence type="ECO:0000259" key="2">
    <source>
        <dbReference type="PROSITE" id="PS50086"/>
    </source>
</evidence>
<dbReference type="OrthoDB" id="294251at2759"/>
<dbReference type="Gene3D" id="1.10.8.270">
    <property type="entry name" value="putative rabgap domain of human tbc1 domain family member 14 like domains"/>
    <property type="match status" value="1"/>
</dbReference>
<dbReference type="PANTHER" id="PTHR47219">
    <property type="entry name" value="RAB GTPASE-ACTIVATING PROTEIN 1-LIKE"/>
    <property type="match status" value="1"/>
</dbReference>
<dbReference type="GO" id="GO:0005096">
    <property type="term" value="F:GTPase activator activity"/>
    <property type="evidence" value="ECO:0007669"/>
    <property type="project" value="TreeGrafter"/>
</dbReference>
<accession>A0A5C3QP69</accession>
<feature type="compositionally biased region" description="Low complexity" evidence="1">
    <location>
        <begin position="88"/>
        <end position="117"/>
    </location>
</feature>
<dbReference type="EMBL" id="ML178820">
    <property type="protein sequence ID" value="TFL03377.1"/>
    <property type="molecule type" value="Genomic_DNA"/>
</dbReference>
<evidence type="ECO:0000313" key="3">
    <source>
        <dbReference type="EMBL" id="TFL03377.1"/>
    </source>
</evidence>
<evidence type="ECO:0000256" key="1">
    <source>
        <dbReference type="SAM" id="MobiDB-lite"/>
    </source>
</evidence>
<dbReference type="InterPro" id="IPR050302">
    <property type="entry name" value="Rab_GAP_TBC_domain"/>
</dbReference>
<dbReference type="Gene3D" id="1.10.472.80">
    <property type="entry name" value="Ypt/Rab-GAP domain of gyp1p, domain 3"/>
    <property type="match status" value="1"/>
</dbReference>
<dbReference type="Proteomes" id="UP000305067">
    <property type="component" value="Unassembled WGS sequence"/>
</dbReference>
<protein>
    <submittedName>
        <fullName evidence="3">Rab-GTPase-TBC domain-containing protein</fullName>
    </submittedName>
</protein>
<dbReference type="PROSITE" id="PS50086">
    <property type="entry name" value="TBC_RABGAP"/>
    <property type="match status" value="1"/>
</dbReference>
<dbReference type="SMART" id="SM00164">
    <property type="entry name" value="TBC"/>
    <property type="match status" value="1"/>
</dbReference>
<dbReference type="InterPro" id="IPR000195">
    <property type="entry name" value="Rab-GAP-TBC_dom"/>
</dbReference>